<sequence>MNIDIWRPTVPDHSPEISLTESQGGMARRLWLERFLPAAELISHHSEVLFTGIGGGASLEAGRTDLPLRHGDGTQVPYYVDLEEKFGQVPKVLFLTASTMFADDVVGLLSVAQEYKDQGVVTIIPILTACSHERQDHKWRNADGSRILQPITVDTVTKMLLATPADQRGPLCDGALVLGLHSLRPVITAAEFGFPLIPIDPYNFMVGGAGLRFKEHLVVLSPDKGRKNEGIRLAHELNVPYGACEKVRARETNGDAAVVLKDSRLLEYIRQMRSTVVYFDDEIREATTMAGGRIAVAGAAQNLIIVSFKGIFARLRGRQTTAAELLAKPLPDNNRFEHEEIIISDAVQPVESIEPVRDKLTVLPLAGAIEKMVTYLQQNPIPLNERWLREATAGLLELNLVREEYD</sequence>
<dbReference type="AlphaFoldDB" id="A0A1F5DTI3"/>
<proteinExistence type="predicted"/>
<comment type="caution">
    <text evidence="1">The sequence shown here is derived from an EMBL/GenBank/DDBJ whole genome shotgun (WGS) entry which is preliminary data.</text>
</comment>
<reference evidence="1 2" key="1">
    <citation type="journal article" date="2016" name="Nat. Commun.">
        <title>Thousands of microbial genomes shed light on interconnected biogeochemical processes in an aquifer system.</title>
        <authorList>
            <person name="Anantharaman K."/>
            <person name="Brown C.T."/>
            <person name="Hug L.A."/>
            <person name="Sharon I."/>
            <person name="Castelle C.J."/>
            <person name="Probst A.J."/>
            <person name="Thomas B.C."/>
            <person name="Singh A."/>
            <person name="Wilkins M.J."/>
            <person name="Karaoz U."/>
            <person name="Brodie E.L."/>
            <person name="Williams K.H."/>
            <person name="Hubbard S.S."/>
            <person name="Banfield J.F."/>
        </authorList>
    </citation>
    <scope>NUCLEOTIDE SEQUENCE [LARGE SCALE GENOMIC DNA]</scope>
</reference>
<organism evidence="1 2">
    <name type="scientific">Candidatus Beckwithbacteria bacterium RIFCSPLOWO2_02_FULL_47_23</name>
    <dbReference type="NCBI Taxonomy" id="1797463"/>
    <lineage>
        <taxon>Bacteria</taxon>
        <taxon>Candidatus Beckwithiibacteriota</taxon>
    </lineage>
</organism>
<dbReference type="InterPro" id="IPR029057">
    <property type="entry name" value="PRTase-like"/>
</dbReference>
<evidence type="ECO:0000313" key="1">
    <source>
        <dbReference type="EMBL" id="OGD58477.1"/>
    </source>
</evidence>
<dbReference type="EMBL" id="MEZQ01000051">
    <property type="protein sequence ID" value="OGD58477.1"/>
    <property type="molecule type" value="Genomic_DNA"/>
</dbReference>
<gene>
    <name evidence="1" type="ORF">A3I57_03430</name>
</gene>
<dbReference type="Gene3D" id="3.40.50.2020">
    <property type="match status" value="2"/>
</dbReference>
<dbReference type="Proteomes" id="UP000176364">
    <property type="component" value="Unassembled WGS sequence"/>
</dbReference>
<protein>
    <submittedName>
        <fullName evidence="1">Uncharacterized protein</fullName>
    </submittedName>
</protein>
<accession>A0A1F5DTI3</accession>
<name>A0A1F5DTI3_9BACT</name>
<evidence type="ECO:0000313" key="2">
    <source>
        <dbReference type="Proteomes" id="UP000176364"/>
    </source>
</evidence>